<keyword evidence="1" id="KW-1133">Transmembrane helix</keyword>
<dbReference type="Gene3D" id="3.40.50.300">
    <property type="entry name" value="P-loop containing nucleotide triphosphate hydrolases"/>
    <property type="match status" value="1"/>
</dbReference>
<accession>A0A3G9JXI0</accession>
<dbReference type="Proteomes" id="UP000278152">
    <property type="component" value="Chromosome"/>
</dbReference>
<name>A0A3G9JXI0_MICVR</name>
<gene>
    <name evidence="2" type="ORF">myaer102_19310</name>
</gene>
<evidence type="ECO:0000313" key="2">
    <source>
        <dbReference type="EMBL" id="BBH39399.1"/>
    </source>
</evidence>
<dbReference type="InterPro" id="IPR027417">
    <property type="entry name" value="P-loop_NTPase"/>
</dbReference>
<protein>
    <recommendedName>
        <fullName evidence="4">Orc1-like AAA ATPase domain-containing protein</fullName>
    </recommendedName>
</protein>
<evidence type="ECO:0008006" key="4">
    <source>
        <dbReference type="Google" id="ProtNLM"/>
    </source>
</evidence>
<dbReference type="AlphaFoldDB" id="A0A3G9JXI0"/>
<dbReference type="KEGG" id="mvz:myaer102_19310"/>
<keyword evidence="1" id="KW-0812">Transmembrane</keyword>
<proteinExistence type="predicted"/>
<sequence>MNEADRIWDELDNIYCQWGITEIPFSESASTLRESQLRKVFTGRSQELKPVFSLLKGKERKRLLVYGLIGIGKTAFILEILDVLKRKATKTLTAYISLPANTDLGW</sequence>
<dbReference type="SUPFAM" id="SSF52540">
    <property type="entry name" value="P-loop containing nucleoside triphosphate hydrolases"/>
    <property type="match status" value="1"/>
</dbReference>
<dbReference type="RefSeq" id="WP_012267129.1">
    <property type="nucleotide sequence ID" value="NZ_AP019314.1"/>
</dbReference>
<organism evidence="2 3">
    <name type="scientific">Microcystis viridis NIES-102</name>
    <dbReference type="NCBI Taxonomy" id="213615"/>
    <lineage>
        <taxon>Bacteria</taxon>
        <taxon>Bacillati</taxon>
        <taxon>Cyanobacteriota</taxon>
        <taxon>Cyanophyceae</taxon>
        <taxon>Oscillatoriophycideae</taxon>
        <taxon>Chroococcales</taxon>
        <taxon>Microcystaceae</taxon>
        <taxon>Microcystis</taxon>
    </lineage>
</organism>
<evidence type="ECO:0000256" key="1">
    <source>
        <dbReference type="SAM" id="Phobius"/>
    </source>
</evidence>
<dbReference type="EMBL" id="AP019314">
    <property type="protein sequence ID" value="BBH39399.1"/>
    <property type="molecule type" value="Genomic_DNA"/>
</dbReference>
<feature type="transmembrane region" description="Helical" evidence="1">
    <location>
        <begin position="63"/>
        <end position="81"/>
    </location>
</feature>
<reference evidence="2 3" key="1">
    <citation type="submission" date="2018-11" db="EMBL/GenBank/DDBJ databases">
        <title>Complete genome sequence of Microcystis aeruginosa NIES-102.</title>
        <authorList>
            <person name="Yamaguchi H."/>
            <person name="Suzuki S."/>
            <person name="Kawachi M."/>
        </authorList>
    </citation>
    <scope>NUCLEOTIDE SEQUENCE [LARGE SCALE GENOMIC DNA]</scope>
    <source>
        <strain evidence="2 3">NIES-102</strain>
    </source>
</reference>
<keyword evidence="1" id="KW-0472">Membrane</keyword>
<evidence type="ECO:0000313" key="3">
    <source>
        <dbReference type="Proteomes" id="UP000278152"/>
    </source>
</evidence>